<feature type="transmembrane region" description="Helical" evidence="5">
    <location>
        <begin position="555"/>
        <end position="575"/>
    </location>
</feature>
<reference evidence="6 7" key="1">
    <citation type="journal article" date="2018" name="BMC Genomics">
        <title>The genome of Naegleria lovaniensis, the basis for a comparative approach to unravel pathogenicity factors of the human pathogenic amoeba N. fowleri.</title>
        <authorList>
            <person name="Liechti N."/>
            <person name="Schurch N."/>
            <person name="Bruggmann R."/>
            <person name="Wittwer M."/>
        </authorList>
    </citation>
    <scope>NUCLEOTIDE SEQUENCE [LARGE SCALE GENOMIC DNA]</scope>
    <source>
        <strain evidence="6 7">ATCC 30569</strain>
    </source>
</reference>
<feature type="compositionally biased region" description="Basic and acidic residues" evidence="4">
    <location>
        <begin position="36"/>
        <end position="55"/>
    </location>
</feature>
<evidence type="ECO:0000256" key="3">
    <source>
        <dbReference type="ARBA" id="ARBA00023136"/>
    </source>
</evidence>
<sequence>MTPKPLQDYEQDMDDFPVNPYDDNASSDGAGLVFMSEHHHNTRDGIKPSRNKFDVPETAGGSVDGSDDDDAGMNEIALADEEDSFTKTSGDPLKSASGSASQTSSSSSNTTPTKWFQSLPTKLKENLQKLKAVLLTNAFLQTMLLNFSITSFCIGASCVGSLINVFAKQTGTTKEQVGIVFTIRGIGSLVTTIIGGLVMDAIRKFIDKKIKDQNRKNLYETLTIYSLLIVSILVMAFSLVLMPFGSSLWSLCIIFFIFGVGSGYLGICAQALLFTIWSAMKIDVSPFSQLFHFSAGIGLFLGPTVVMTVNALLGIDNSKLVVVDQSETMTKLNSIFEHLENGTSLLTNGTTSNGFIEGTSISKSVIGTNAVICGFFLVSILFFLGFMLYLWIKRDEKYEKPQKLVEKELKNINDDEEQGAGLSSHESIDEIHKHAAESSPVTKPTTSSRSEFMIKLTATILVALALLNYCSAEGTYGNVLYSYMTSTKLLDDPEANMLTSGVWLLFAIGRGVAIPISYFVPPFIMLVIDMIGVTASISMFWIFSDNVTVMCVSSLIYGFSIASMYPTTIAIPASVLKLEITGMMTSLMVLGGSTGAMVGPSATLALFRTIGPKTLFGTVTLNMICLAALFVALFVFGKVLNRWKNAKTLSSS</sequence>
<evidence type="ECO:0000313" key="7">
    <source>
        <dbReference type="Proteomes" id="UP000816034"/>
    </source>
</evidence>
<keyword evidence="2 5" id="KW-1133">Transmembrane helix</keyword>
<dbReference type="RefSeq" id="XP_044550639.1">
    <property type="nucleotide sequence ID" value="XM_044691804.1"/>
</dbReference>
<evidence type="ECO:0000256" key="5">
    <source>
        <dbReference type="SAM" id="Phobius"/>
    </source>
</evidence>
<accession>A0AA88GPT1</accession>
<keyword evidence="3 5" id="KW-0472">Membrane</keyword>
<feature type="transmembrane region" description="Helical" evidence="5">
    <location>
        <begin position="369"/>
        <end position="392"/>
    </location>
</feature>
<keyword evidence="7" id="KW-1185">Reference proteome</keyword>
<feature type="transmembrane region" description="Helical" evidence="5">
    <location>
        <begin position="222"/>
        <end position="242"/>
    </location>
</feature>
<dbReference type="AlphaFoldDB" id="A0AA88GPT1"/>
<dbReference type="SUPFAM" id="SSF103473">
    <property type="entry name" value="MFS general substrate transporter"/>
    <property type="match status" value="1"/>
</dbReference>
<gene>
    <name evidence="6" type="ORF">C9374_002391</name>
</gene>
<proteinExistence type="predicted"/>
<feature type="transmembrane region" description="Helical" evidence="5">
    <location>
        <begin position="456"/>
        <end position="477"/>
    </location>
</feature>
<feature type="transmembrane region" description="Helical" evidence="5">
    <location>
        <begin position="290"/>
        <end position="313"/>
    </location>
</feature>
<feature type="compositionally biased region" description="Acidic residues" evidence="4">
    <location>
        <begin position="65"/>
        <end position="83"/>
    </location>
</feature>
<dbReference type="InterPro" id="IPR036259">
    <property type="entry name" value="MFS_trans_sf"/>
</dbReference>
<keyword evidence="1 5" id="KW-0812">Transmembrane</keyword>
<evidence type="ECO:0000256" key="2">
    <source>
        <dbReference type="ARBA" id="ARBA00022989"/>
    </source>
</evidence>
<evidence type="ECO:0000256" key="4">
    <source>
        <dbReference type="SAM" id="MobiDB-lite"/>
    </source>
</evidence>
<feature type="transmembrane region" description="Helical" evidence="5">
    <location>
        <begin position="248"/>
        <end position="278"/>
    </location>
</feature>
<evidence type="ECO:0000313" key="6">
    <source>
        <dbReference type="EMBL" id="KAG2386647.1"/>
    </source>
</evidence>
<feature type="transmembrane region" description="Helical" evidence="5">
    <location>
        <begin position="587"/>
        <end position="607"/>
    </location>
</feature>
<organism evidence="6 7">
    <name type="scientific">Naegleria lovaniensis</name>
    <name type="common">Amoeba</name>
    <dbReference type="NCBI Taxonomy" id="51637"/>
    <lineage>
        <taxon>Eukaryota</taxon>
        <taxon>Discoba</taxon>
        <taxon>Heterolobosea</taxon>
        <taxon>Tetramitia</taxon>
        <taxon>Eutetramitia</taxon>
        <taxon>Vahlkampfiidae</taxon>
        <taxon>Naegleria</taxon>
    </lineage>
</organism>
<feature type="transmembrane region" description="Helical" evidence="5">
    <location>
        <begin position="179"/>
        <end position="202"/>
    </location>
</feature>
<protein>
    <submittedName>
        <fullName evidence="6">Uncharacterized protein</fullName>
    </submittedName>
</protein>
<feature type="transmembrane region" description="Helical" evidence="5">
    <location>
        <begin position="144"/>
        <end position="167"/>
    </location>
</feature>
<dbReference type="PANTHER" id="PTHR23121">
    <property type="entry name" value="SODIUM-DEPENDENT GLUCOSE TRANSPORTER 1"/>
    <property type="match status" value="1"/>
</dbReference>
<dbReference type="EMBL" id="PYSW02000015">
    <property type="protein sequence ID" value="KAG2386647.1"/>
    <property type="molecule type" value="Genomic_DNA"/>
</dbReference>
<dbReference type="Gene3D" id="1.20.1250.20">
    <property type="entry name" value="MFS general substrate transporter like domains"/>
    <property type="match status" value="1"/>
</dbReference>
<name>A0AA88GPT1_NAELO</name>
<feature type="transmembrane region" description="Helical" evidence="5">
    <location>
        <begin position="497"/>
        <end position="516"/>
    </location>
</feature>
<evidence type="ECO:0000256" key="1">
    <source>
        <dbReference type="ARBA" id="ARBA00022692"/>
    </source>
</evidence>
<comment type="caution">
    <text evidence="6">The sequence shown here is derived from an EMBL/GenBank/DDBJ whole genome shotgun (WGS) entry which is preliminary data.</text>
</comment>
<dbReference type="Proteomes" id="UP000816034">
    <property type="component" value="Unassembled WGS sequence"/>
</dbReference>
<feature type="transmembrane region" description="Helical" evidence="5">
    <location>
        <begin position="523"/>
        <end position="543"/>
    </location>
</feature>
<feature type="region of interest" description="Disordered" evidence="4">
    <location>
        <begin position="1"/>
        <end position="115"/>
    </location>
</feature>
<feature type="compositionally biased region" description="Low complexity" evidence="4">
    <location>
        <begin position="95"/>
        <end position="113"/>
    </location>
</feature>
<dbReference type="GeneID" id="68094847"/>
<dbReference type="PANTHER" id="PTHR23121:SF9">
    <property type="entry name" value="SODIUM-DEPENDENT GLUCOSE TRANSPORTER 1"/>
    <property type="match status" value="1"/>
</dbReference>
<feature type="transmembrane region" description="Helical" evidence="5">
    <location>
        <begin position="619"/>
        <end position="640"/>
    </location>
</feature>